<evidence type="ECO:0000313" key="6">
    <source>
        <dbReference type="EMBL" id="EEC18559.1"/>
    </source>
</evidence>
<dbReference type="PROSITE" id="PS50294">
    <property type="entry name" value="WD_REPEATS_REGION"/>
    <property type="match status" value="1"/>
</dbReference>
<dbReference type="Pfam" id="PF00400">
    <property type="entry name" value="WD40"/>
    <property type="match status" value="2"/>
</dbReference>
<keyword evidence="6" id="KW-0808">Transferase</keyword>
<reference evidence="6 8" key="1">
    <citation type="submission" date="2008-03" db="EMBL/GenBank/DDBJ databases">
        <title>Annotation of Ixodes scapularis.</title>
        <authorList>
            <consortium name="Ixodes scapularis Genome Project Consortium"/>
            <person name="Caler E."/>
            <person name="Hannick L.I."/>
            <person name="Bidwell S."/>
            <person name="Joardar V."/>
            <person name="Thiagarajan M."/>
            <person name="Amedeo P."/>
            <person name="Galinsky K.J."/>
            <person name="Schobel S."/>
            <person name="Inman J."/>
            <person name="Hostetler J."/>
            <person name="Miller J."/>
            <person name="Hammond M."/>
            <person name="Megy K."/>
            <person name="Lawson D."/>
            <person name="Kodira C."/>
            <person name="Sutton G."/>
            <person name="Meyer J."/>
            <person name="Hill C.A."/>
            <person name="Birren B."/>
            <person name="Nene V."/>
            <person name="Collins F."/>
            <person name="Alarcon-Chaidez F."/>
            <person name="Wikel S."/>
            <person name="Strausberg R."/>
        </authorList>
    </citation>
    <scope>NUCLEOTIDE SEQUENCE [LARGE SCALE GENOMIC DNA]</scope>
    <source>
        <strain evidence="8">Wikel</strain>
        <strain evidence="6">Wikel colony</strain>
    </source>
</reference>
<evidence type="ECO:0000313" key="7">
    <source>
        <dbReference type="EnsemblMetazoa" id="ISCW014826-PA"/>
    </source>
</evidence>
<dbReference type="GO" id="GO:0045182">
    <property type="term" value="F:translation regulator activity"/>
    <property type="evidence" value="ECO:0007669"/>
    <property type="project" value="InterPro"/>
</dbReference>
<dbReference type="EMBL" id="DS944332">
    <property type="protein sequence ID" value="EEC18559.1"/>
    <property type="molecule type" value="Genomic_DNA"/>
</dbReference>
<dbReference type="Gene3D" id="2.130.10.10">
    <property type="entry name" value="YVTN repeat-like/Quinoprotein amine dehydrogenase"/>
    <property type="match status" value="1"/>
</dbReference>
<dbReference type="InterPro" id="IPR045223">
    <property type="entry name" value="RACK1-like"/>
</dbReference>
<evidence type="ECO:0007829" key="9">
    <source>
        <dbReference type="PeptideAtlas" id="B7QI87"/>
    </source>
</evidence>
<dbReference type="FunFam" id="2.130.10.10:FF:003605">
    <property type="entry name" value="Guanine nucleotide-binding protein subunit beta-like protein"/>
    <property type="match status" value="1"/>
</dbReference>
<keyword evidence="9" id="KW-1267">Proteomics identification</keyword>
<dbReference type="SUPFAM" id="SSF50978">
    <property type="entry name" value="WD40 repeat-like"/>
    <property type="match status" value="1"/>
</dbReference>
<comment type="similarity">
    <text evidence="1">Belongs to the WD repeat G protein beta family. Ribosomal protein RACK1 subfamily.</text>
</comment>
<dbReference type="STRING" id="6945.B7QI87"/>
<dbReference type="InterPro" id="IPR019775">
    <property type="entry name" value="WD40_repeat_CS"/>
</dbReference>
<dbReference type="PROSITE" id="PS50082">
    <property type="entry name" value="WD_REPEATS_2"/>
    <property type="match status" value="1"/>
</dbReference>
<evidence type="ECO:0000256" key="3">
    <source>
        <dbReference type="ARBA" id="ARBA00022737"/>
    </source>
</evidence>
<name>B7QI87_IXOSC</name>
<dbReference type="PANTHER" id="PTHR19868">
    <property type="entry name" value="RECEPTOR FOR ACTIVATED PROTEIN KINASE C RACK1"/>
    <property type="match status" value="1"/>
</dbReference>
<protein>
    <recommendedName>
        <fullName evidence="4">Small ribosomal subunit protein RACK1</fullName>
    </recommendedName>
</protein>
<dbReference type="GO" id="GO:0043022">
    <property type="term" value="F:ribosome binding"/>
    <property type="evidence" value="ECO:0007669"/>
    <property type="project" value="InterPro"/>
</dbReference>
<keyword evidence="6" id="KW-0675">Receptor</keyword>
<dbReference type="VEuPathDB" id="VectorBase:ISCW014826"/>
<feature type="repeat" description="WD" evidence="5">
    <location>
        <begin position="14"/>
        <end position="57"/>
    </location>
</feature>
<evidence type="ECO:0000256" key="4">
    <source>
        <dbReference type="ARBA" id="ARBA00035297"/>
    </source>
</evidence>
<dbReference type="GO" id="GO:0016301">
    <property type="term" value="F:kinase activity"/>
    <property type="evidence" value="ECO:0007669"/>
    <property type="project" value="UniProtKB-KW"/>
</dbReference>
<dbReference type="HOGENOM" id="CLU_2560845_0_0_1"/>
<keyword evidence="8" id="KW-1185">Reference proteome</keyword>
<evidence type="ECO:0000256" key="2">
    <source>
        <dbReference type="ARBA" id="ARBA00022574"/>
    </source>
</evidence>
<dbReference type="InParanoid" id="B7QI87"/>
<dbReference type="EMBL" id="ABJB011132312">
    <property type="status" value="NOT_ANNOTATED_CDS"/>
    <property type="molecule type" value="Genomic_DNA"/>
</dbReference>
<keyword evidence="3" id="KW-0677">Repeat</keyword>
<evidence type="ECO:0000256" key="5">
    <source>
        <dbReference type="PROSITE-ProRule" id="PRU00221"/>
    </source>
</evidence>
<keyword evidence="2 5" id="KW-0853">WD repeat</keyword>
<gene>
    <name evidence="6" type="ORF">IscW_ISCW014826</name>
</gene>
<evidence type="ECO:0000256" key="1">
    <source>
        <dbReference type="ARBA" id="ARBA00007253"/>
    </source>
</evidence>
<evidence type="ECO:0000313" key="8">
    <source>
        <dbReference type="Proteomes" id="UP000001555"/>
    </source>
</evidence>
<dbReference type="PaxDb" id="6945-B7QI87"/>
<dbReference type="EnsemblMetazoa" id="ISCW014826-RA">
    <property type="protein sequence ID" value="ISCW014826-PA"/>
    <property type="gene ID" value="ISCW014826"/>
</dbReference>
<proteinExistence type="evidence at protein level"/>
<organism>
    <name type="scientific">Ixodes scapularis</name>
    <name type="common">Black-legged tick</name>
    <name type="synonym">Deer tick</name>
    <dbReference type="NCBI Taxonomy" id="6945"/>
    <lineage>
        <taxon>Eukaryota</taxon>
        <taxon>Metazoa</taxon>
        <taxon>Ecdysozoa</taxon>
        <taxon>Arthropoda</taxon>
        <taxon>Chelicerata</taxon>
        <taxon>Arachnida</taxon>
        <taxon>Acari</taxon>
        <taxon>Parasitiformes</taxon>
        <taxon>Ixodida</taxon>
        <taxon>Ixodoidea</taxon>
        <taxon>Ixodidae</taxon>
        <taxon>Ixodinae</taxon>
        <taxon>Ixodes</taxon>
    </lineage>
</organism>
<keyword evidence="6" id="KW-0418">Kinase</keyword>
<dbReference type="AlphaFoldDB" id="B7QI87"/>
<reference evidence="7" key="2">
    <citation type="submission" date="2020-05" db="UniProtKB">
        <authorList>
            <consortium name="EnsemblMetazoa"/>
        </authorList>
    </citation>
    <scope>IDENTIFICATION</scope>
    <source>
        <strain evidence="7">wikel</strain>
    </source>
</reference>
<dbReference type="PROSITE" id="PS00678">
    <property type="entry name" value="WD_REPEATS_1"/>
    <property type="match status" value="1"/>
</dbReference>
<sequence>MKQPFLTGGCIAQEDQHEDWVSCVRFSPNHGDPTVVSCGWDSKVKVWNLTNCKMRAEYGHGGYLNAVTVSPDGTLCASGDFA</sequence>
<accession>B7QI87</accession>
<dbReference type="SMART" id="SM00320">
    <property type="entry name" value="WD40"/>
    <property type="match status" value="1"/>
</dbReference>
<dbReference type="InterPro" id="IPR015943">
    <property type="entry name" value="WD40/YVTN_repeat-like_dom_sf"/>
</dbReference>
<dbReference type="InterPro" id="IPR036322">
    <property type="entry name" value="WD40_repeat_dom_sf"/>
</dbReference>
<dbReference type="EMBL" id="ABJB010258885">
    <property type="status" value="NOT_ANNOTATED_CDS"/>
    <property type="molecule type" value="Genomic_DNA"/>
</dbReference>
<dbReference type="Proteomes" id="UP000001555">
    <property type="component" value="Unassembled WGS sequence"/>
</dbReference>
<dbReference type="VEuPathDB" id="VectorBase:ISCI014826"/>
<dbReference type="InterPro" id="IPR001680">
    <property type="entry name" value="WD40_rpt"/>
</dbReference>